<keyword evidence="10" id="KW-0732">Signal</keyword>
<evidence type="ECO:0000256" key="6">
    <source>
        <dbReference type="ARBA" id="ARBA00022692"/>
    </source>
</evidence>
<comment type="caution">
    <text evidence="12">The sequence shown here is derived from an EMBL/GenBank/DDBJ whole genome shotgun (WGS) entry which is preliminary data.</text>
</comment>
<evidence type="ECO:0000256" key="4">
    <source>
        <dbReference type="ARBA" id="ARBA00022475"/>
    </source>
</evidence>
<dbReference type="Pfam" id="PF03544">
    <property type="entry name" value="TonB_C"/>
    <property type="match status" value="2"/>
</dbReference>
<dbReference type="GO" id="GO:0055085">
    <property type="term" value="P:transmembrane transport"/>
    <property type="evidence" value="ECO:0007669"/>
    <property type="project" value="InterPro"/>
</dbReference>
<keyword evidence="3" id="KW-0813">Transport</keyword>
<dbReference type="GO" id="GO:0031992">
    <property type="term" value="F:energy transducer activity"/>
    <property type="evidence" value="ECO:0007669"/>
    <property type="project" value="TreeGrafter"/>
</dbReference>
<feature type="chain" id="PRO_5037272837" evidence="10">
    <location>
        <begin position="27"/>
        <end position="237"/>
    </location>
</feature>
<organism evidence="12 13">
    <name type="scientific">Pelagicoccus enzymogenes</name>
    <dbReference type="NCBI Taxonomy" id="2773457"/>
    <lineage>
        <taxon>Bacteria</taxon>
        <taxon>Pseudomonadati</taxon>
        <taxon>Verrucomicrobiota</taxon>
        <taxon>Opitutia</taxon>
        <taxon>Puniceicoccales</taxon>
        <taxon>Pelagicoccaceae</taxon>
        <taxon>Pelagicoccus</taxon>
    </lineage>
</organism>
<feature type="signal peptide" evidence="10">
    <location>
        <begin position="1"/>
        <end position="26"/>
    </location>
</feature>
<gene>
    <name evidence="12" type="ORF">IEN85_15105</name>
</gene>
<feature type="domain" description="TonB C-terminal" evidence="11">
    <location>
        <begin position="149"/>
        <end position="237"/>
    </location>
</feature>
<reference evidence="12" key="1">
    <citation type="submission" date="2020-09" db="EMBL/GenBank/DDBJ databases">
        <title>Pelagicoccus enzymogenes sp. nov. with an EPS production, isolated from marine sediment.</title>
        <authorList>
            <person name="Feng X."/>
        </authorList>
    </citation>
    <scope>NUCLEOTIDE SEQUENCE</scope>
    <source>
        <strain evidence="12">NFK12</strain>
    </source>
</reference>
<dbReference type="GO" id="GO:0015031">
    <property type="term" value="P:protein transport"/>
    <property type="evidence" value="ECO:0007669"/>
    <property type="project" value="UniProtKB-KW"/>
</dbReference>
<dbReference type="InterPro" id="IPR051045">
    <property type="entry name" value="TonB-dependent_transducer"/>
</dbReference>
<evidence type="ECO:0000256" key="10">
    <source>
        <dbReference type="SAM" id="SignalP"/>
    </source>
</evidence>
<dbReference type="PROSITE" id="PS52015">
    <property type="entry name" value="TONB_CTD"/>
    <property type="match status" value="2"/>
</dbReference>
<keyword evidence="7" id="KW-0653">Protein transport</keyword>
<dbReference type="PROSITE" id="PS51257">
    <property type="entry name" value="PROKAR_LIPOPROTEIN"/>
    <property type="match status" value="1"/>
</dbReference>
<keyword evidence="6" id="KW-0812">Transmembrane</keyword>
<keyword evidence="9" id="KW-0472">Membrane</keyword>
<evidence type="ECO:0000256" key="9">
    <source>
        <dbReference type="ARBA" id="ARBA00023136"/>
    </source>
</evidence>
<dbReference type="Proteomes" id="UP000622317">
    <property type="component" value="Unassembled WGS sequence"/>
</dbReference>
<keyword evidence="4" id="KW-1003">Cell membrane</keyword>
<protein>
    <submittedName>
        <fullName evidence="12">TonB family protein</fullName>
    </submittedName>
</protein>
<dbReference type="EMBL" id="JACYFG010000038">
    <property type="protein sequence ID" value="MBD5780827.1"/>
    <property type="molecule type" value="Genomic_DNA"/>
</dbReference>
<accession>A0A927F986</accession>
<evidence type="ECO:0000256" key="1">
    <source>
        <dbReference type="ARBA" id="ARBA00004383"/>
    </source>
</evidence>
<proteinExistence type="inferred from homology"/>
<dbReference type="GO" id="GO:0098797">
    <property type="term" value="C:plasma membrane protein complex"/>
    <property type="evidence" value="ECO:0007669"/>
    <property type="project" value="TreeGrafter"/>
</dbReference>
<dbReference type="InterPro" id="IPR006260">
    <property type="entry name" value="TonB/TolA_C"/>
</dbReference>
<comment type="subcellular location">
    <subcellularLocation>
        <location evidence="1">Cell inner membrane</location>
        <topology evidence="1">Single-pass membrane protein</topology>
        <orientation evidence="1">Periplasmic side</orientation>
    </subcellularLocation>
</comment>
<dbReference type="Gene3D" id="3.30.1150.10">
    <property type="match status" value="2"/>
</dbReference>
<feature type="domain" description="TonB C-terminal" evidence="11">
    <location>
        <begin position="32"/>
        <end position="127"/>
    </location>
</feature>
<dbReference type="PANTHER" id="PTHR33446:SF2">
    <property type="entry name" value="PROTEIN TONB"/>
    <property type="match status" value="1"/>
</dbReference>
<keyword evidence="13" id="KW-1185">Reference proteome</keyword>
<dbReference type="NCBIfam" id="TIGR01352">
    <property type="entry name" value="tonB_Cterm"/>
    <property type="match status" value="2"/>
</dbReference>
<dbReference type="AlphaFoldDB" id="A0A927F986"/>
<comment type="similarity">
    <text evidence="2">Belongs to the TonB family.</text>
</comment>
<evidence type="ECO:0000256" key="5">
    <source>
        <dbReference type="ARBA" id="ARBA00022519"/>
    </source>
</evidence>
<sequence length="237" mass="25887">MYRLAPSISAALSLLAALGLACRASAQEPKSDELIPPVAIYKVDPSHPSELYDRGIEGEAIIIANVDVFGTVIDPVVDRATHDEFGLAALLAASEWIFEPATKNGVPQAVRVKIPFTFKIAFEHKLNVEMGREVFKEIDVPVTPSFELEQAPMPKFIPAFDEFYPEAFLNTGKSAAVSVEFIVNPDGNVINPRIVSISTPGFEEAAMRAVAHIQYNTIRVQGQPVHVSIMMPIQFSP</sequence>
<dbReference type="SUPFAM" id="SSF74653">
    <property type="entry name" value="TolA/TonB C-terminal domain"/>
    <property type="match status" value="2"/>
</dbReference>
<name>A0A927F986_9BACT</name>
<evidence type="ECO:0000256" key="7">
    <source>
        <dbReference type="ARBA" id="ARBA00022927"/>
    </source>
</evidence>
<evidence type="ECO:0000256" key="2">
    <source>
        <dbReference type="ARBA" id="ARBA00006555"/>
    </source>
</evidence>
<dbReference type="RefSeq" id="WP_191617935.1">
    <property type="nucleotide sequence ID" value="NZ_JACYFG010000038.1"/>
</dbReference>
<dbReference type="PANTHER" id="PTHR33446">
    <property type="entry name" value="PROTEIN TONB-RELATED"/>
    <property type="match status" value="1"/>
</dbReference>
<keyword evidence="5" id="KW-0997">Cell inner membrane</keyword>
<evidence type="ECO:0000256" key="3">
    <source>
        <dbReference type="ARBA" id="ARBA00022448"/>
    </source>
</evidence>
<dbReference type="InterPro" id="IPR037682">
    <property type="entry name" value="TonB_C"/>
</dbReference>
<keyword evidence="8" id="KW-1133">Transmembrane helix</keyword>
<evidence type="ECO:0000313" key="13">
    <source>
        <dbReference type="Proteomes" id="UP000622317"/>
    </source>
</evidence>
<evidence type="ECO:0000259" key="11">
    <source>
        <dbReference type="PROSITE" id="PS52015"/>
    </source>
</evidence>
<evidence type="ECO:0000256" key="8">
    <source>
        <dbReference type="ARBA" id="ARBA00022989"/>
    </source>
</evidence>
<evidence type="ECO:0000313" key="12">
    <source>
        <dbReference type="EMBL" id="MBD5780827.1"/>
    </source>
</evidence>